<evidence type="ECO:0000256" key="10">
    <source>
        <dbReference type="SAM" id="SignalP"/>
    </source>
</evidence>
<keyword evidence="7 9" id="KW-0234">DNA repair</keyword>
<dbReference type="SUPFAM" id="SSF142897">
    <property type="entry name" value="TFB5-like"/>
    <property type="match status" value="1"/>
</dbReference>
<evidence type="ECO:0000313" key="11">
    <source>
        <dbReference type="EMBL" id="SLM36267.1"/>
    </source>
</evidence>
<evidence type="ECO:0000256" key="9">
    <source>
        <dbReference type="RuleBase" id="RU368032"/>
    </source>
</evidence>
<dbReference type="InterPro" id="IPR035935">
    <property type="entry name" value="TFB5-like_sf"/>
</dbReference>
<dbReference type="FunFam" id="3.30.70.1220:FF:000002">
    <property type="entry name" value="RNA polymerase II transcription factor B subunit 5"/>
    <property type="match status" value="1"/>
</dbReference>
<evidence type="ECO:0000256" key="1">
    <source>
        <dbReference type="ARBA" id="ARBA00002817"/>
    </source>
</evidence>
<evidence type="ECO:0000256" key="8">
    <source>
        <dbReference type="ARBA" id="ARBA00023242"/>
    </source>
</evidence>
<reference evidence="12" key="1">
    <citation type="submission" date="2017-03" db="EMBL/GenBank/DDBJ databases">
        <authorList>
            <person name="Sharma R."/>
            <person name="Thines M."/>
        </authorList>
    </citation>
    <scope>NUCLEOTIDE SEQUENCE [LARGE SCALE GENOMIC DNA]</scope>
</reference>
<name>A0A1W5CZF8_9LECA</name>
<evidence type="ECO:0000313" key="12">
    <source>
        <dbReference type="Proteomes" id="UP000192927"/>
    </source>
</evidence>
<keyword evidence="4 9" id="KW-0227">DNA damage</keyword>
<evidence type="ECO:0000256" key="6">
    <source>
        <dbReference type="ARBA" id="ARBA00023163"/>
    </source>
</evidence>
<dbReference type="GO" id="GO:0000439">
    <property type="term" value="C:transcription factor TFIIH core complex"/>
    <property type="evidence" value="ECO:0007669"/>
    <property type="project" value="UniProtKB-UniRule"/>
</dbReference>
<dbReference type="AlphaFoldDB" id="A0A1W5CZF8"/>
<comment type="function">
    <text evidence="1">Component of the general transcription and DNA repair factor IIH (TFIIH) core complex, which is involved in general and transcription-coupled nucleotide excision repair (NER) of damaged DNA and, when complexed to TFIIK, in RNA transcription by RNA polymerase II. In NER, TFIIH acts by opening DNA around the lesion to allow the excision of the damaged oligonucleotide and its replacement by a new DNA fragment. In transcription, TFIIH has an essential role in transcription initiation. When the pre-initiation complex (PIC) has been established, TFIIH is required for promoter opening and promoter escape. Phosphorylation of the C-terminal tail (CTD) of the largest subunit of RNA polymerase II by the kinase module TFIIK controls the initiation of transcription.</text>
</comment>
<dbReference type="Gene3D" id="3.30.70.1220">
    <property type="entry name" value="TFB5-like"/>
    <property type="match status" value="1"/>
</dbReference>
<comment type="subunit">
    <text evidence="9">Component of the 7-subunit TFIIH core complex.</text>
</comment>
<comment type="function">
    <text evidence="9">In NER, TFIIH acts by opening DNA around the lesion to allow the excision of the damaged oligonucleotide and its replacement by a new DNA fragment. In transcription, TFIIH has an essential role in transcription initiation. When the pre-initiation complex (PIC) has been established, TFIIH is required for promoter opening and promoter escape.</text>
</comment>
<evidence type="ECO:0000256" key="3">
    <source>
        <dbReference type="ARBA" id="ARBA00007470"/>
    </source>
</evidence>
<evidence type="ECO:0000256" key="5">
    <source>
        <dbReference type="ARBA" id="ARBA00023015"/>
    </source>
</evidence>
<dbReference type="EMBL" id="FWEW01001019">
    <property type="protein sequence ID" value="SLM36267.1"/>
    <property type="molecule type" value="Genomic_DNA"/>
</dbReference>
<evidence type="ECO:0000256" key="2">
    <source>
        <dbReference type="ARBA" id="ARBA00004123"/>
    </source>
</evidence>
<dbReference type="InterPro" id="IPR009400">
    <property type="entry name" value="TFIIH_TTDA/Tfb5"/>
</dbReference>
<comment type="subcellular location">
    <subcellularLocation>
        <location evidence="2 9">Nucleus</location>
    </subcellularLocation>
</comment>
<keyword evidence="8 9" id="KW-0539">Nucleus</keyword>
<dbReference type="SMART" id="SM01395">
    <property type="entry name" value="Tbf5"/>
    <property type="match status" value="1"/>
</dbReference>
<feature type="chain" id="PRO_5012754773" description="General transcription and DNA repair factor IIH subunit TFB5" evidence="10">
    <location>
        <begin position="20"/>
        <end position="78"/>
    </location>
</feature>
<comment type="similarity">
    <text evidence="3 9">Belongs to the TFB5 family.</text>
</comment>
<dbReference type="GO" id="GO:0006367">
    <property type="term" value="P:transcription initiation at RNA polymerase II promoter"/>
    <property type="evidence" value="ECO:0007669"/>
    <property type="project" value="UniProtKB-UniRule"/>
</dbReference>
<organism evidence="11 12">
    <name type="scientific">Lasallia pustulata</name>
    <dbReference type="NCBI Taxonomy" id="136370"/>
    <lineage>
        <taxon>Eukaryota</taxon>
        <taxon>Fungi</taxon>
        <taxon>Dikarya</taxon>
        <taxon>Ascomycota</taxon>
        <taxon>Pezizomycotina</taxon>
        <taxon>Lecanoromycetes</taxon>
        <taxon>OSLEUM clade</taxon>
        <taxon>Umbilicariomycetidae</taxon>
        <taxon>Umbilicariales</taxon>
        <taxon>Umbilicariaceae</taxon>
        <taxon>Lasallia</taxon>
    </lineage>
</organism>
<sequence length="78" mass="8818">MPKAVKGMILLLHCVLVQCDPSIKAIILKIDQDKHDYIVEDLDDQTLMVKETQLPKLKARLEEELANTQQMPDDSGSD</sequence>
<accession>A0A1W5CZF8</accession>
<evidence type="ECO:0000256" key="4">
    <source>
        <dbReference type="ARBA" id="ARBA00022763"/>
    </source>
</evidence>
<proteinExistence type="inferred from homology"/>
<dbReference type="GO" id="GO:0006289">
    <property type="term" value="P:nucleotide-excision repair"/>
    <property type="evidence" value="ECO:0007669"/>
    <property type="project" value="InterPro"/>
</dbReference>
<dbReference type="Pfam" id="PF06331">
    <property type="entry name" value="Tfb5"/>
    <property type="match status" value="1"/>
</dbReference>
<evidence type="ECO:0000256" key="7">
    <source>
        <dbReference type="ARBA" id="ARBA00023204"/>
    </source>
</evidence>
<keyword evidence="12" id="KW-1185">Reference proteome</keyword>
<protein>
    <recommendedName>
        <fullName evidence="9">General transcription and DNA repair factor IIH subunit TFB5</fullName>
    </recommendedName>
</protein>
<keyword evidence="6 9" id="KW-0804">Transcription</keyword>
<feature type="signal peptide" evidence="10">
    <location>
        <begin position="1"/>
        <end position="19"/>
    </location>
</feature>
<keyword evidence="10" id="KW-0732">Signal</keyword>
<keyword evidence="5 9" id="KW-0805">Transcription regulation</keyword>
<dbReference type="Proteomes" id="UP000192927">
    <property type="component" value="Unassembled WGS sequence"/>
</dbReference>